<name>A0A2J7R0B6_9NEOP</name>
<sequence>MNVNNFHYPNAAVSVPGEISSHVREVSDYHRNGGEKNVIKKTPEQLSDMFQPSVLLNKTNSSEINCCYKEQMPKISLKKIKKKRILNSRPVKGWFRGKTDGDKIEHQESSTGVSKRENCNDECPVSQHIQPITCGESVLNSSILDEVLSEKKRVIPLIFQESMSK</sequence>
<gene>
    <name evidence="2" type="ORF">B7P43_G16894</name>
</gene>
<organism evidence="2 3">
    <name type="scientific">Cryptotermes secundus</name>
    <dbReference type="NCBI Taxonomy" id="105785"/>
    <lineage>
        <taxon>Eukaryota</taxon>
        <taxon>Metazoa</taxon>
        <taxon>Ecdysozoa</taxon>
        <taxon>Arthropoda</taxon>
        <taxon>Hexapoda</taxon>
        <taxon>Insecta</taxon>
        <taxon>Pterygota</taxon>
        <taxon>Neoptera</taxon>
        <taxon>Polyneoptera</taxon>
        <taxon>Dictyoptera</taxon>
        <taxon>Blattodea</taxon>
        <taxon>Blattoidea</taxon>
        <taxon>Termitoidae</taxon>
        <taxon>Kalotermitidae</taxon>
        <taxon>Cryptotermitinae</taxon>
        <taxon>Cryptotermes</taxon>
    </lineage>
</organism>
<evidence type="ECO:0000313" key="2">
    <source>
        <dbReference type="EMBL" id="PNF34266.1"/>
    </source>
</evidence>
<evidence type="ECO:0000256" key="1">
    <source>
        <dbReference type="SAM" id="MobiDB-lite"/>
    </source>
</evidence>
<comment type="caution">
    <text evidence="2">The sequence shown here is derived from an EMBL/GenBank/DDBJ whole genome shotgun (WGS) entry which is preliminary data.</text>
</comment>
<feature type="region of interest" description="Disordered" evidence="1">
    <location>
        <begin position="97"/>
        <end position="118"/>
    </location>
</feature>
<reference evidence="2 3" key="1">
    <citation type="submission" date="2017-12" db="EMBL/GenBank/DDBJ databases">
        <title>Hemimetabolous genomes reveal molecular basis of termite eusociality.</title>
        <authorList>
            <person name="Harrison M.C."/>
            <person name="Jongepier E."/>
            <person name="Robertson H.M."/>
            <person name="Arning N."/>
            <person name="Bitard-Feildel T."/>
            <person name="Chao H."/>
            <person name="Childers C.P."/>
            <person name="Dinh H."/>
            <person name="Doddapaneni H."/>
            <person name="Dugan S."/>
            <person name="Gowin J."/>
            <person name="Greiner C."/>
            <person name="Han Y."/>
            <person name="Hu H."/>
            <person name="Hughes D.S.T."/>
            <person name="Huylmans A.-K."/>
            <person name="Kemena C."/>
            <person name="Kremer L.P.M."/>
            <person name="Lee S.L."/>
            <person name="Lopez-Ezquerra A."/>
            <person name="Mallet L."/>
            <person name="Monroy-Kuhn J.M."/>
            <person name="Moser A."/>
            <person name="Murali S.C."/>
            <person name="Muzny D.M."/>
            <person name="Otani S."/>
            <person name="Piulachs M.-D."/>
            <person name="Poelchau M."/>
            <person name="Qu J."/>
            <person name="Schaub F."/>
            <person name="Wada-Katsumata A."/>
            <person name="Worley K.C."/>
            <person name="Xie Q."/>
            <person name="Ylla G."/>
            <person name="Poulsen M."/>
            <person name="Gibbs R.A."/>
            <person name="Schal C."/>
            <person name="Richards S."/>
            <person name="Belles X."/>
            <person name="Korb J."/>
            <person name="Bornberg-Bauer E."/>
        </authorList>
    </citation>
    <scope>NUCLEOTIDE SEQUENCE [LARGE SCALE GENOMIC DNA]</scope>
    <source>
        <tissue evidence="2">Whole body</tissue>
    </source>
</reference>
<dbReference type="EMBL" id="NEVH01008275">
    <property type="protein sequence ID" value="PNF34266.1"/>
    <property type="molecule type" value="Genomic_DNA"/>
</dbReference>
<evidence type="ECO:0000313" key="3">
    <source>
        <dbReference type="Proteomes" id="UP000235965"/>
    </source>
</evidence>
<dbReference type="OrthoDB" id="6347997at2759"/>
<dbReference type="AlphaFoldDB" id="A0A2J7R0B6"/>
<keyword evidence="3" id="KW-1185">Reference proteome</keyword>
<accession>A0A2J7R0B6</accession>
<protein>
    <submittedName>
        <fullName evidence="2">Uncharacterized protein</fullName>
    </submittedName>
</protein>
<dbReference type="InParanoid" id="A0A2J7R0B6"/>
<proteinExistence type="predicted"/>
<dbReference type="Proteomes" id="UP000235965">
    <property type="component" value="Unassembled WGS sequence"/>
</dbReference>